<name>A0ABS1L9G7_9ACTN</name>
<dbReference type="InterPro" id="IPR005561">
    <property type="entry name" value="ANTAR"/>
</dbReference>
<dbReference type="Gene3D" id="1.10.10.10">
    <property type="entry name" value="Winged helix-like DNA-binding domain superfamily/Winged helix DNA-binding domain"/>
    <property type="match status" value="1"/>
</dbReference>
<dbReference type="PROSITE" id="PS50112">
    <property type="entry name" value="PAS"/>
    <property type="match status" value="1"/>
</dbReference>
<dbReference type="PROSITE" id="PS50921">
    <property type="entry name" value="ANTAR"/>
    <property type="match status" value="1"/>
</dbReference>
<dbReference type="InterPro" id="IPR035965">
    <property type="entry name" value="PAS-like_dom_sf"/>
</dbReference>
<dbReference type="Pfam" id="PF03861">
    <property type="entry name" value="ANTAR"/>
    <property type="match status" value="1"/>
</dbReference>
<dbReference type="InterPro" id="IPR000014">
    <property type="entry name" value="PAS"/>
</dbReference>
<protein>
    <submittedName>
        <fullName evidence="3">PAS and ANTAR domain-containing protein</fullName>
    </submittedName>
</protein>
<feature type="domain" description="ANTAR" evidence="2">
    <location>
        <begin position="124"/>
        <end position="185"/>
    </location>
</feature>
<evidence type="ECO:0000259" key="2">
    <source>
        <dbReference type="PROSITE" id="PS50921"/>
    </source>
</evidence>
<accession>A0ABS1L9G7</accession>
<dbReference type="InterPro" id="IPR013655">
    <property type="entry name" value="PAS_fold_3"/>
</dbReference>
<evidence type="ECO:0000313" key="4">
    <source>
        <dbReference type="Proteomes" id="UP000636918"/>
    </source>
</evidence>
<sequence length="222" mass="24584">MVESSRGDEFHASHAAVVGRYTYRPDADEWTWSDAMYRIHGFEPGDVVPTTELVMRHIHPDDVPAAWESRETVVKHRRPFSFLHRIRTASDEERVVLAAGHLEDQDGTLVVHGHLIDGTNLRDQDTNVHLQSAVQDFSEHRAVIEQAKGVLMQLYSVDADTAFALLRAFSADTNRKVRDIAPVLVAAASRDDTPTKHQPGSAHDMLEVLHASANDAAGAVTP</sequence>
<dbReference type="InterPro" id="IPR036388">
    <property type="entry name" value="WH-like_DNA-bd_sf"/>
</dbReference>
<proteinExistence type="predicted"/>
<dbReference type="Pfam" id="PF08447">
    <property type="entry name" value="PAS_3"/>
    <property type="match status" value="1"/>
</dbReference>
<organism evidence="3 4">
    <name type="scientific">Nocardioides baculatus</name>
    <dbReference type="NCBI Taxonomy" id="2801337"/>
    <lineage>
        <taxon>Bacteria</taxon>
        <taxon>Bacillati</taxon>
        <taxon>Actinomycetota</taxon>
        <taxon>Actinomycetes</taxon>
        <taxon>Propionibacteriales</taxon>
        <taxon>Nocardioidaceae</taxon>
        <taxon>Nocardioides</taxon>
    </lineage>
</organism>
<feature type="domain" description="PAS" evidence="1">
    <location>
        <begin position="32"/>
        <end position="77"/>
    </location>
</feature>
<dbReference type="InterPro" id="IPR011006">
    <property type="entry name" value="CheY-like_superfamily"/>
</dbReference>
<dbReference type="SMART" id="SM01012">
    <property type="entry name" value="ANTAR"/>
    <property type="match status" value="1"/>
</dbReference>
<dbReference type="SUPFAM" id="SSF52172">
    <property type="entry name" value="CheY-like"/>
    <property type="match status" value="1"/>
</dbReference>
<dbReference type="SUPFAM" id="SSF55785">
    <property type="entry name" value="PYP-like sensor domain (PAS domain)"/>
    <property type="match status" value="1"/>
</dbReference>
<gene>
    <name evidence="3" type="ORF">JI751_12000</name>
</gene>
<comment type="caution">
    <text evidence="3">The sequence shown here is derived from an EMBL/GenBank/DDBJ whole genome shotgun (WGS) entry which is preliminary data.</text>
</comment>
<evidence type="ECO:0000259" key="1">
    <source>
        <dbReference type="PROSITE" id="PS50112"/>
    </source>
</evidence>
<dbReference type="RefSeq" id="WP_201936474.1">
    <property type="nucleotide sequence ID" value="NZ_JAERSG010000003.1"/>
</dbReference>
<dbReference type="EMBL" id="JAERSG010000003">
    <property type="protein sequence ID" value="MBL0748334.1"/>
    <property type="molecule type" value="Genomic_DNA"/>
</dbReference>
<dbReference type="Gene3D" id="3.30.450.20">
    <property type="entry name" value="PAS domain"/>
    <property type="match status" value="1"/>
</dbReference>
<reference evidence="3 4" key="1">
    <citation type="submission" date="2021-01" db="EMBL/GenBank/DDBJ databases">
        <title>Genome seq and assembly of Nocardiodes sp. G10.</title>
        <authorList>
            <person name="Chhetri G."/>
        </authorList>
    </citation>
    <scope>NUCLEOTIDE SEQUENCE [LARGE SCALE GENOMIC DNA]</scope>
    <source>
        <strain evidence="3 4">G10</strain>
    </source>
</reference>
<evidence type="ECO:0000313" key="3">
    <source>
        <dbReference type="EMBL" id="MBL0748334.1"/>
    </source>
</evidence>
<dbReference type="Proteomes" id="UP000636918">
    <property type="component" value="Unassembled WGS sequence"/>
</dbReference>
<keyword evidence="4" id="KW-1185">Reference proteome</keyword>